<dbReference type="AlphaFoldDB" id="A0A2G5C8J2"/>
<dbReference type="Proteomes" id="UP000230069">
    <property type="component" value="Unassembled WGS sequence"/>
</dbReference>
<reference evidence="1 2" key="1">
    <citation type="submission" date="2017-09" db="EMBL/GenBank/DDBJ databases">
        <title>WGS assembly of Aquilegia coerulea Goldsmith.</title>
        <authorList>
            <person name="Hodges S."/>
            <person name="Kramer E."/>
            <person name="Nordborg M."/>
            <person name="Tomkins J."/>
            <person name="Borevitz J."/>
            <person name="Derieg N."/>
            <person name="Yan J."/>
            <person name="Mihaltcheva S."/>
            <person name="Hayes R.D."/>
            <person name="Rokhsar D."/>
        </authorList>
    </citation>
    <scope>NUCLEOTIDE SEQUENCE [LARGE SCALE GENOMIC DNA]</scope>
    <source>
        <strain evidence="2">cv. Goldsmith</strain>
    </source>
</reference>
<keyword evidence="2" id="KW-1185">Reference proteome</keyword>
<name>A0A2G5C8J2_AQUCA</name>
<organism evidence="1 2">
    <name type="scientific">Aquilegia coerulea</name>
    <name type="common">Rocky mountain columbine</name>
    <dbReference type="NCBI Taxonomy" id="218851"/>
    <lineage>
        <taxon>Eukaryota</taxon>
        <taxon>Viridiplantae</taxon>
        <taxon>Streptophyta</taxon>
        <taxon>Embryophyta</taxon>
        <taxon>Tracheophyta</taxon>
        <taxon>Spermatophyta</taxon>
        <taxon>Magnoliopsida</taxon>
        <taxon>Ranunculales</taxon>
        <taxon>Ranunculaceae</taxon>
        <taxon>Thalictroideae</taxon>
        <taxon>Aquilegia</taxon>
    </lineage>
</organism>
<dbReference type="InParanoid" id="A0A2G5C8J2"/>
<protein>
    <submittedName>
        <fullName evidence="1">Uncharacterized protein</fullName>
    </submittedName>
</protein>
<dbReference type="EMBL" id="KZ305093">
    <property type="protein sequence ID" value="PIA27576.1"/>
    <property type="molecule type" value="Genomic_DNA"/>
</dbReference>
<gene>
    <name evidence="1" type="ORF">AQUCO_07600029v1</name>
</gene>
<sequence length="80" mass="9512">MWRRRPVVCSVNAEDSIVQFAVNPIDKREFSSHDNFFFFCKCHLIYKLKSEKLSKSRFHGSLLRNSWFSVNTDNPNEIGW</sequence>
<accession>A0A2G5C8J2</accession>
<evidence type="ECO:0000313" key="2">
    <source>
        <dbReference type="Proteomes" id="UP000230069"/>
    </source>
</evidence>
<evidence type="ECO:0000313" key="1">
    <source>
        <dbReference type="EMBL" id="PIA27576.1"/>
    </source>
</evidence>
<proteinExistence type="predicted"/>